<dbReference type="EMBL" id="FMCS01000002">
    <property type="protein sequence ID" value="SCE81365.1"/>
    <property type="molecule type" value="Genomic_DNA"/>
</dbReference>
<dbReference type="AlphaFoldDB" id="A0A1C4VC90"/>
<name>A0A1C4VC90_9ACTN</name>
<accession>A0A1C4VC90</accession>
<feature type="transmembrane region" description="Helical" evidence="1">
    <location>
        <begin position="38"/>
        <end position="56"/>
    </location>
</feature>
<evidence type="ECO:0008006" key="4">
    <source>
        <dbReference type="Google" id="ProtNLM"/>
    </source>
</evidence>
<keyword evidence="3" id="KW-1185">Reference proteome</keyword>
<gene>
    <name evidence="2" type="ORF">GA0070214_102214</name>
</gene>
<organism evidence="2 3">
    <name type="scientific">Micromonospora chaiyaphumensis</name>
    <dbReference type="NCBI Taxonomy" id="307119"/>
    <lineage>
        <taxon>Bacteria</taxon>
        <taxon>Bacillati</taxon>
        <taxon>Actinomycetota</taxon>
        <taxon>Actinomycetes</taxon>
        <taxon>Micromonosporales</taxon>
        <taxon>Micromonosporaceae</taxon>
        <taxon>Micromonospora</taxon>
    </lineage>
</organism>
<evidence type="ECO:0000313" key="3">
    <source>
        <dbReference type="Proteomes" id="UP000199629"/>
    </source>
</evidence>
<dbReference type="Proteomes" id="UP000199629">
    <property type="component" value="Unassembled WGS sequence"/>
</dbReference>
<proteinExistence type="predicted"/>
<reference evidence="3" key="1">
    <citation type="submission" date="2016-06" db="EMBL/GenBank/DDBJ databases">
        <authorList>
            <person name="Varghese N."/>
            <person name="Submissions Spin"/>
        </authorList>
    </citation>
    <scope>NUCLEOTIDE SEQUENCE [LARGE SCALE GENOMIC DNA]</scope>
    <source>
        <strain evidence="3">DSM 45246</strain>
    </source>
</reference>
<evidence type="ECO:0000256" key="1">
    <source>
        <dbReference type="SAM" id="Phobius"/>
    </source>
</evidence>
<protein>
    <recommendedName>
        <fullName evidence="4">PknH-like extracellular domain-containing protein</fullName>
    </recommendedName>
</protein>
<keyword evidence="1" id="KW-0472">Membrane</keyword>
<keyword evidence="1" id="KW-1133">Transmembrane helix</keyword>
<keyword evidence="1" id="KW-0812">Transmembrane</keyword>
<sequence length="294" mass="31957">MRDDDLTFVELLQRELHTVRWPEPAELRSRARRRSRRTVVAAALAVLAVASGTALVEAGRAAPHAAPPAGAPASALPTATAWTATEVPTEVLLKPTDLRTKTGVPLTEAGLGEAVRLDDLLLYCRKHQSLPAEWEASRYSRSVTILRERPAADEQRPDQVLAMQDVYRVTPEVADRVFAGMGELLAPCRDWRSSGPTQWQGKTINAQVVHSWQEVDIDFAGDDSVLLRHTVGQARNLDTGKPLGAVSKPISRVVVRVGDLVSVIQVGRDGTEADLRRLAVVAAGRMCPAAHPRC</sequence>
<evidence type="ECO:0000313" key="2">
    <source>
        <dbReference type="EMBL" id="SCE81365.1"/>
    </source>
</evidence>
<dbReference type="RefSeq" id="WP_091260369.1">
    <property type="nucleotide sequence ID" value="NZ_FMCS01000002.1"/>
</dbReference>